<dbReference type="InterPro" id="IPR018357">
    <property type="entry name" value="Hexapep_transf_CS"/>
</dbReference>
<dbReference type="Pfam" id="PF14602">
    <property type="entry name" value="Hexapep_2"/>
    <property type="match status" value="2"/>
</dbReference>
<organism evidence="5 6">
    <name type="scientific">Butyricimonas virosa</name>
    <dbReference type="NCBI Taxonomy" id="544645"/>
    <lineage>
        <taxon>Bacteria</taxon>
        <taxon>Pseudomonadati</taxon>
        <taxon>Bacteroidota</taxon>
        <taxon>Bacteroidia</taxon>
        <taxon>Bacteroidales</taxon>
        <taxon>Odoribacteraceae</taxon>
        <taxon>Butyricimonas</taxon>
    </lineage>
</organism>
<dbReference type="SUPFAM" id="SSF51161">
    <property type="entry name" value="Trimeric LpxA-like enzymes"/>
    <property type="match status" value="1"/>
</dbReference>
<name>A0A415QNZ4_9BACT</name>
<protein>
    <submittedName>
        <fullName evidence="5">Acyltransferase</fullName>
    </submittedName>
</protein>
<dbReference type="Proteomes" id="UP000286038">
    <property type="component" value="Unassembled WGS sequence"/>
</dbReference>
<dbReference type="RefSeq" id="WP_117721430.1">
    <property type="nucleotide sequence ID" value="NZ_CABJDM010000003.1"/>
</dbReference>
<dbReference type="EMBL" id="QRPV01000003">
    <property type="protein sequence ID" value="RHM46136.1"/>
    <property type="molecule type" value="Genomic_DNA"/>
</dbReference>
<evidence type="ECO:0000256" key="1">
    <source>
        <dbReference type="ARBA" id="ARBA00007274"/>
    </source>
</evidence>
<keyword evidence="2 5" id="KW-0808">Transferase</keyword>
<dbReference type="GO" id="GO:0008374">
    <property type="term" value="F:O-acyltransferase activity"/>
    <property type="evidence" value="ECO:0007669"/>
    <property type="project" value="TreeGrafter"/>
</dbReference>
<evidence type="ECO:0000313" key="6">
    <source>
        <dbReference type="Proteomes" id="UP000286038"/>
    </source>
</evidence>
<dbReference type="GO" id="GO:0005829">
    <property type="term" value="C:cytosol"/>
    <property type="evidence" value="ECO:0007669"/>
    <property type="project" value="TreeGrafter"/>
</dbReference>
<dbReference type="PROSITE" id="PS00101">
    <property type="entry name" value="HEXAPEP_TRANSFERASES"/>
    <property type="match status" value="1"/>
</dbReference>
<sequence>MRSNIKEKIKSNARLKQFVLALIVHPVKTRPRWWIRLLQFIYMKRGRKSVIYKNVRKDIVPFNSFILGEKSIIESFSTINNMVGDITIGSQCRIGLGNTIIGPVKIGDNVNLGQNILIAGLHHNYTDPQKTIISQGVRTSKIIIEDDVLIGANSVILAGITIGQHSIIGAGTIVTQSVPPNSVVAGNPGKVIKQYNPQTKEWENIHHKITDK</sequence>
<dbReference type="AlphaFoldDB" id="A0A415QNZ4"/>
<dbReference type="InterPro" id="IPR011004">
    <property type="entry name" value="Trimer_LpxA-like_sf"/>
</dbReference>
<keyword evidence="4 5" id="KW-0012">Acyltransferase</keyword>
<dbReference type="PANTHER" id="PTHR23416:SF23">
    <property type="entry name" value="ACETYLTRANSFERASE C18B11.09C-RELATED"/>
    <property type="match status" value="1"/>
</dbReference>
<dbReference type="CDD" id="cd04647">
    <property type="entry name" value="LbH_MAT_like"/>
    <property type="match status" value="1"/>
</dbReference>
<comment type="similarity">
    <text evidence="1">Belongs to the transferase hexapeptide repeat family.</text>
</comment>
<evidence type="ECO:0000256" key="3">
    <source>
        <dbReference type="ARBA" id="ARBA00022737"/>
    </source>
</evidence>
<comment type="caution">
    <text evidence="5">The sequence shown here is derived from an EMBL/GenBank/DDBJ whole genome shotgun (WGS) entry which is preliminary data.</text>
</comment>
<proteinExistence type="inferred from homology"/>
<evidence type="ECO:0000256" key="2">
    <source>
        <dbReference type="ARBA" id="ARBA00022679"/>
    </source>
</evidence>
<dbReference type="InterPro" id="IPR001451">
    <property type="entry name" value="Hexapep"/>
</dbReference>
<reference evidence="5 6" key="1">
    <citation type="submission" date="2018-08" db="EMBL/GenBank/DDBJ databases">
        <title>A genome reference for cultivated species of the human gut microbiota.</title>
        <authorList>
            <person name="Zou Y."/>
            <person name="Xue W."/>
            <person name="Luo G."/>
        </authorList>
    </citation>
    <scope>NUCLEOTIDE SEQUENCE [LARGE SCALE GENOMIC DNA]</scope>
    <source>
        <strain evidence="5 6">AF34-33</strain>
    </source>
</reference>
<gene>
    <name evidence="5" type="ORF">DWZ68_04040</name>
</gene>
<evidence type="ECO:0000256" key="4">
    <source>
        <dbReference type="ARBA" id="ARBA00023315"/>
    </source>
</evidence>
<dbReference type="Gene3D" id="2.160.10.10">
    <property type="entry name" value="Hexapeptide repeat proteins"/>
    <property type="match status" value="1"/>
</dbReference>
<dbReference type="InterPro" id="IPR051159">
    <property type="entry name" value="Hexapeptide_acetyltransf"/>
</dbReference>
<dbReference type="PANTHER" id="PTHR23416">
    <property type="entry name" value="SIALIC ACID SYNTHASE-RELATED"/>
    <property type="match status" value="1"/>
</dbReference>
<accession>A0A415QNZ4</accession>
<keyword evidence="3" id="KW-0677">Repeat</keyword>
<evidence type="ECO:0000313" key="5">
    <source>
        <dbReference type="EMBL" id="RHM46136.1"/>
    </source>
</evidence>